<feature type="region of interest" description="Disordered" evidence="2">
    <location>
        <begin position="25"/>
        <end position="53"/>
    </location>
</feature>
<keyword evidence="3" id="KW-1185">Reference proteome</keyword>
<dbReference type="OrthoDB" id="2152435at2759"/>
<sequence>MHCATRFKRCCNSHMSKDAVTATEALGKGARQQKKATPPPKPQRGKRKPSATPTSILCELMRLKAQQKYLECNQVKLNASNFLDDNDPGGDIDIDIDGGEDALHTASRRPSSGPKVSSLINDIDRLKLELDEKLQKYRIDKRGQLQDMWHYMQTLKEDVFKPERLSLYTVNAVKDRIIGLNGQLERLNVQSSKELESLKQEFEQMERENKFVWKDSM</sequence>
<protein>
    <submittedName>
        <fullName evidence="4">Uncharacterized protein LOC117571315</fullName>
    </submittedName>
</protein>
<feature type="coiled-coil region" evidence="1">
    <location>
        <begin position="181"/>
        <end position="208"/>
    </location>
</feature>
<keyword evidence="1" id="KW-0175">Coiled coil</keyword>
<evidence type="ECO:0000313" key="3">
    <source>
        <dbReference type="Proteomes" id="UP000515160"/>
    </source>
</evidence>
<gene>
    <name evidence="4" type="primary">LOC117571315</name>
</gene>
<dbReference type="Proteomes" id="UP000515160">
    <property type="component" value="Chromosome 3"/>
</dbReference>
<name>A0A6P8XCV2_DROAB</name>
<dbReference type="RefSeq" id="XP_034109285.1">
    <property type="nucleotide sequence ID" value="XM_034253394.2"/>
</dbReference>
<dbReference type="AlphaFoldDB" id="A0A6P8XCV2"/>
<proteinExistence type="predicted"/>
<dbReference type="GeneID" id="117571315"/>
<organism evidence="3 4">
    <name type="scientific">Drosophila albomicans</name>
    <name type="common">Fruit fly</name>
    <dbReference type="NCBI Taxonomy" id="7291"/>
    <lineage>
        <taxon>Eukaryota</taxon>
        <taxon>Metazoa</taxon>
        <taxon>Ecdysozoa</taxon>
        <taxon>Arthropoda</taxon>
        <taxon>Hexapoda</taxon>
        <taxon>Insecta</taxon>
        <taxon>Pterygota</taxon>
        <taxon>Neoptera</taxon>
        <taxon>Endopterygota</taxon>
        <taxon>Diptera</taxon>
        <taxon>Brachycera</taxon>
        <taxon>Muscomorpha</taxon>
        <taxon>Ephydroidea</taxon>
        <taxon>Drosophilidae</taxon>
        <taxon>Drosophila</taxon>
    </lineage>
</organism>
<evidence type="ECO:0000313" key="4">
    <source>
        <dbReference type="RefSeq" id="XP_034109285.1"/>
    </source>
</evidence>
<evidence type="ECO:0000256" key="1">
    <source>
        <dbReference type="SAM" id="Coils"/>
    </source>
</evidence>
<accession>A0A6P8XCV2</accession>
<reference evidence="4" key="1">
    <citation type="submission" date="2025-08" db="UniProtKB">
        <authorList>
            <consortium name="RefSeq"/>
        </authorList>
    </citation>
    <scope>IDENTIFICATION</scope>
    <source>
        <strain evidence="4">15112-1751.03</strain>
        <tissue evidence="4">Whole Adult</tissue>
    </source>
</reference>
<evidence type="ECO:0000256" key="2">
    <source>
        <dbReference type="SAM" id="MobiDB-lite"/>
    </source>
</evidence>